<protein>
    <submittedName>
        <fullName evidence="1">Uncharacterized protein</fullName>
    </submittedName>
</protein>
<name>A0A5N6ZLN9_9EURO</name>
<proteinExistence type="predicted"/>
<sequence length="59" mass="7137">MSDHAIWMLPPNFLHRTVIFLSSLHNQISSFRYQHYHSFWPTKVQCVQDNLESHKQQVQ</sequence>
<evidence type="ECO:0000313" key="2">
    <source>
        <dbReference type="Proteomes" id="UP000326268"/>
    </source>
</evidence>
<accession>A0A5N6ZLN9</accession>
<dbReference type="GeneID" id="43653462"/>
<dbReference type="AlphaFoldDB" id="A0A5N6ZLN9"/>
<organism evidence="1 2">
    <name type="scientific">Aspergillus caelatus</name>
    <dbReference type="NCBI Taxonomy" id="61420"/>
    <lineage>
        <taxon>Eukaryota</taxon>
        <taxon>Fungi</taxon>
        <taxon>Dikarya</taxon>
        <taxon>Ascomycota</taxon>
        <taxon>Pezizomycotina</taxon>
        <taxon>Eurotiomycetes</taxon>
        <taxon>Eurotiomycetidae</taxon>
        <taxon>Eurotiales</taxon>
        <taxon>Aspergillaceae</taxon>
        <taxon>Aspergillus</taxon>
        <taxon>Aspergillus subgen. Circumdati</taxon>
    </lineage>
</organism>
<reference evidence="1 2" key="1">
    <citation type="submission" date="2019-04" db="EMBL/GenBank/DDBJ databases">
        <title>Friends and foes A comparative genomics studyof 23 Aspergillus species from section Flavi.</title>
        <authorList>
            <consortium name="DOE Joint Genome Institute"/>
            <person name="Kjaerbolling I."/>
            <person name="Vesth T."/>
            <person name="Frisvad J.C."/>
            <person name="Nybo J.L."/>
            <person name="Theobald S."/>
            <person name="Kildgaard S."/>
            <person name="Isbrandt T."/>
            <person name="Kuo A."/>
            <person name="Sato A."/>
            <person name="Lyhne E.K."/>
            <person name="Kogle M.E."/>
            <person name="Wiebenga A."/>
            <person name="Kun R.S."/>
            <person name="Lubbers R.J."/>
            <person name="Makela M.R."/>
            <person name="Barry K."/>
            <person name="Chovatia M."/>
            <person name="Clum A."/>
            <person name="Daum C."/>
            <person name="Haridas S."/>
            <person name="He G."/>
            <person name="LaButti K."/>
            <person name="Lipzen A."/>
            <person name="Mondo S."/>
            <person name="Riley R."/>
            <person name="Salamov A."/>
            <person name="Simmons B.A."/>
            <person name="Magnuson J.K."/>
            <person name="Henrissat B."/>
            <person name="Mortensen U.H."/>
            <person name="Larsen T.O."/>
            <person name="Devries R.P."/>
            <person name="Grigoriev I.V."/>
            <person name="Machida M."/>
            <person name="Baker S.E."/>
            <person name="Andersen M.R."/>
        </authorList>
    </citation>
    <scope>NUCLEOTIDE SEQUENCE [LARGE SCALE GENOMIC DNA]</scope>
    <source>
        <strain evidence="1 2">CBS 763.97</strain>
    </source>
</reference>
<dbReference type="EMBL" id="ML737887">
    <property type="protein sequence ID" value="KAE8358531.1"/>
    <property type="molecule type" value="Genomic_DNA"/>
</dbReference>
<evidence type="ECO:0000313" key="1">
    <source>
        <dbReference type="EMBL" id="KAE8358531.1"/>
    </source>
</evidence>
<dbReference type="Proteomes" id="UP000326268">
    <property type="component" value="Unassembled WGS sequence"/>
</dbReference>
<keyword evidence="2" id="KW-1185">Reference proteome</keyword>
<feature type="non-terminal residue" evidence="1">
    <location>
        <position position="1"/>
    </location>
</feature>
<gene>
    <name evidence="1" type="ORF">BDV27DRAFT_137565</name>
</gene>
<dbReference type="RefSeq" id="XP_031921612.1">
    <property type="nucleotide sequence ID" value="XM_032069016.1"/>
</dbReference>